<proteinExistence type="predicted"/>
<accession>A0A6M3XYS4</accession>
<evidence type="ECO:0000256" key="4">
    <source>
        <dbReference type="ARBA" id="ARBA00022691"/>
    </source>
</evidence>
<dbReference type="Gene3D" id="3.40.50.150">
    <property type="entry name" value="Vaccinia Virus protein VP39"/>
    <property type="match status" value="1"/>
</dbReference>
<evidence type="ECO:0000256" key="2">
    <source>
        <dbReference type="ARBA" id="ARBA00022603"/>
    </source>
</evidence>
<dbReference type="EC" id="2.1.1.37" evidence="1"/>
<organism evidence="5">
    <name type="scientific">viral metagenome</name>
    <dbReference type="NCBI Taxonomy" id="1070528"/>
    <lineage>
        <taxon>unclassified sequences</taxon>
        <taxon>metagenomes</taxon>
        <taxon>organismal metagenomes</taxon>
    </lineage>
</organism>
<dbReference type="EMBL" id="MT145056">
    <property type="protein sequence ID" value="QJI03080.1"/>
    <property type="molecule type" value="Genomic_DNA"/>
</dbReference>
<dbReference type="GO" id="GO:0032259">
    <property type="term" value="P:methylation"/>
    <property type="evidence" value="ECO:0007669"/>
    <property type="project" value="UniProtKB-KW"/>
</dbReference>
<keyword evidence="4" id="KW-0949">S-adenosyl-L-methionine</keyword>
<evidence type="ECO:0000256" key="1">
    <source>
        <dbReference type="ARBA" id="ARBA00011975"/>
    </source>
</evidence>
<dbReference type="PROSITE" id="PS51679">
    <property type="entry name" value="SAM_MT_C5"/>
    <property type="match status" value="1"/>
</dbReference>
<name>A0A6M3XYS4_9ZZZZ</name>
<dbReference type="Gene3D" id="3.90.120.10">
    <property type="entry name" value="DNA Methylase, subunit A, domain 2"/>
    <property type="match status" value="2"/>
</dbReference>
<dbReference type="InterPro" id="IPR050390">
    <property type="entry name" value="C5-Methyltransferase"/>
</dbReference>
<reference evidence="5" key="1">
    <citation type="submission" date="2020-03" db="EMBL/GenBank/DDBJ databases">
        <title>The deep terrestrial virosphere.</title>
        <authorList>
            <person name="Holmfeldt K."/>
            <person name="Nilsson E."/>
            <person name="Simone D."/>
            <person name="Lopez-Fernandez M."/>
            <person name="Wu X."/>
            <person name="de Brujin I."/>
            <person name="Lundin D."/>
            <person name="Andersson A."/>
            <person name="Bertilsson S."/>
            <person name="Dopson M."/>
        </authorList>
    </citation>
    <scope>NUCLEOTIDE SEQUENCE</scope>
    <source>
        <strain evidence="5">TM448B04028</strain>
    </source>
</reference>
<dbReference type="SUPFAM" id="SSF53335">
    <property type="entry name" value="S-adenosyl-L-methionine-dependent methyltransferases"/>
    <property type="match status" value="1"/>
</dbReference>
<evidence type="ECO:0000313" key="5">
    <source>
        <dbReference type="EMBL" id="QJI03080.1"/>
    </source>
</evidence>
<dbReference type="GO" id="GO:0003886">
    <property type="term" value="F:DNA (cytosine-5-)-methyltransferase activity"/>
    <property type="evidence" value="ECO:0007669"/>
    <property type="project" value="UniProtKB-EC"/>
</dbReference>
<dbReference type="InterPro" id="IPR001525">
    <property type="entry name" value="C5_MeTfrase"/>
</dbReference>
<dbReference type="PANTHER" id="PTHR23068">
    <property type="entry name" value="DNA CYTOSINE-5- -METHYLTRANSFERASE 3-RELATED"/>
    <property type="match status" value="1"/>
</dbReference>
<protein>
    <recommendedName>
        <fullName evidence="1">DNA (cytosine-5-)-methyltransferase</fullName>
        <ecNumber evidence="1">2.1.1.37</ecNumber>
    </recommendedName>
</protein>
<dbReference type="GO" id="GO:0005634">
    <property type="term" value="C:nucleus"/>
    <property type="evidence" value="ECO:0007669"/>
    <property type="project" value="TreeGrafter"/>
</dbReference>
<dbReference type="NCBIfam" id="TIGR00675">
    <property type="entry name" value="dcm"/>
    <property type="match status" value="1"/>
</dbReference>
<sequence length="381" mass="42669">MKILSLFDGISIAQQAFKELGFEVEYYASEIDKQAISITQKNHPNTEQLGDVKEIDTSNGYLHYGKGKLAETDIYFLIGGSPCQDLSIAKNKREGLNGKRSGLFWDYVRILKDLKPKYFVLENVASMPKEAKQTITETLWDIEPIMINASLVSAQNRKRLFWVGKLADKRHIGHWDSADYEKVNISQPHDEGILLKDILETEVDEKYFLNNDRIKYVLNRPKQYAVKINPEKTNTLRTNYGNASANETYVTQRVGQIGKGGQGDRIYSPEGKSVGLSALGGGRRAKMGLYAVGITKGGTFGNRKTIRSDKAYCLAANPSSDGLPMTEINNTIIRKLTPIECERLQSLPDNYTEGISNTQKYKTLGNGFNCAVIKHIIKSIL</sequence>
<dbReference type="AlphaFoldDB" id="A0A6M3XYS4"/>
<gene>
    <name evidence="5" type="ORF">TM448B04028_0009</name>
</gene>
<dbReference type="Pfam" id="PF00145">
    <property type="entry name" value="DNA_methylase"/>
    <property type="match status" value="1"/>
</dbReference>
<evidence type="ECO:0000256" key="3">
    <source>
        <dbReference type="ARBA" id="ARBA00022679"/>
    </source>
</evidence>
<dbReference type="InterPro" id="IPR029063">
    <property type="entry name" value="SAM-dependent_MTases_sf"/>
</dbReference>
<keyword evidence="2 5" id="KW-0489">Methyltransferase</keyword>
<keyword evidence="3 5" id="KW-0808">Transferase</keyword>
<dbReference type="PANTHER" id="PTHR23068:SF25">
    <property type="entry name" value="DNA (CYTOSINE-5)-METHYLTRANSFERASE DRM2"/>
    <property type="match status" value="1"/>
</dbReference>